<protein>
    <recommendedName>
        <fullName evidence="4">Glycosyltransferase RgtA/B/C/D-like domain-containing protein</fullName>
    </recommendedName>
</protein>
<feature type="transmembrane region" description="Helical" evidence="1">
    <location>
        <begin position="75"/>
        <end position="93"/>
    </location>
</feature>
<keyword evidence="1" id="KW-1133">Transmembrane helix</keyword>
<keyword evidence="2" id="KW-0614">Plasmid</keyword>
<keyword evidence="1" id="KW-0812">Transmembrane</keyword>
<feature type="transmembrane region" description="Helical" evidence="1">
    <location>
        <begin position="453"/>
        <end position="474"/>
    </location>
</feature>
<feature type="transmembrane region" description="Helical" evidence="1">
    <location>
        <begin position="349"/>
        <end position="369"/>
    </location>
</feature>
<geneLocation type="plasmid" evidence="2 3">
    <name>pHbal01</name>
</geneLocation>
<feature type="transmembrane region" description="Helical" evidence="1">
    <location>
        <begin position="229"/>
        <end position="250"/>
    </location>
</feature>
<dbReference type="eggNOG" id="ENOG50315PE">
    <property type="taxonomic scope" value="Bacteria"/>
</dbReference>
<evidence type="ECO:0000256" key="1">
    <source>
        <dbReference type="SAM" id="Phobius"/>
    </source>
</evidence>
<dbReference type="RefSeq" id="WP_012778268.1">
    <property type="nucleotide sequence ID" value="NC_012983.1"/>
</dbReference>
<keyword evidence="3" id="KW-1185">Reference proteome</keyword>
<feature type="transmembrane region" description="Helical" evidence="1">
    <location>
        <begin position="422"/>
        <end position="441"/>
    </location>
</feature>
<feature type="transmembrane region" description="Helical" evidence="1">
    <location>
        <begin position="307"/>
        <end position="337"/>
    </location>
</feature>
<sequence length="649" mass="71067">MIKPQDRCFELKLNIPVIIAASICFVGSYNIKSFWQSSSLEVVAIAIGLLGLAFLSTLKKAQISFEIPQLDKVDFALLGVGSLIMVIISWPSLNAALWSDAIYHASLSSRYAQMWIYDVQLNQPELWTYVKDLPVEYMIRGFNLAFLLLLAIVFWIVPKLCKTRWWLISLAWVGAFVLFRYGLASDTGIFSKNPYSPVLHAITPEYDAHPPLRFLPLIFSSTVLGISPIGFKAAGYLALLCVGAGVFISLRHKLDRMAAFLASLSIMTIPGLLQISLMVESSIWHALGGVIIFCILSFTEPTKKLPVLFLGLIAVLSAMTRAPGFLLIIPVVAALLYEVSQKDSKADRADIAGTILLIGLAGLSAYLFASAGTPATSDASALDQFATALVNGIPGVALVTVIGLVPLMFIGQTFKSRNTKEAMLFLAVIGFLFVACAVFYGPTKITLWGLPRYQAEIAAGAVAAGIIVFATSSFKDTIKFEFFGTDLAQIQFVKSALLLLPLIALLISNIFSYSVLNSATKSFFQHPGPGQSVKADAHYDLAKVWKLIENKHSVTSVYQIGIYYGGLQAALSGFNTQEYVDFSNLNNRHRNGWTINFEALEMDADIQVVVVEAQASLGAFDHLRSDKWTETIIEGQRKGIDLHVFERVN</sequence>
<feature type="transmembrane region" description="Helical" evidence="1">
    <location>
        <begin position="37"/>
        <end position="55"/>
    </location>
</feature>
<feature type="transmembrane region" description="Helical" evidence="1">
    <location>
        <begin position="257"/>
        <end position="279"/>
    </location>
</feature>
<feature type="transmembrane region" description="Helical" evidence="1">
    <location>
        <begin position="137"/>
        <end position="158"/>
    </location>
</feature>
<evidence type="ECO:0000313" key="3">
    <source>
        <dbReference type="Proteomes" id="UP000002745"/>
    </source>
</evidence>
<dbReference type="EMBL" id="CP001679">
    <property type="protein sequence ID" value="ACT60881.1"/>
    <property type="molecule type" value="Genomic_DNA"/>
</dbReference>
<feature type="transmembrane region" description="Helical" evidence="1">
    <location>
        <begin position="495"/>
        <end position="516"/>
    </location>
</feature>
<dbReference type="AlphaFoldDB" id="C6XS40"/>
<gene>
    <name evidence="2" type="ordered locus">Hbal_3214</name>
</gene>
<dbReference type="Proteomes" id="UP000002745">
    <property type="component" value="Plasmid pHbal01"/>
</dbReference>
<proteinExistence type="predicted"/>
<accession>C6XS40</accession>
<feature type="transmembrane region" description="Helical" evidence="1">
    <location>
        <begin position="389"/>
        <end position="410"/>
    </location>
</feature>
<organism evidence="2 3">
    <name type="scientific">Hirschia baltica (strain ATCC 49814 / DSM 5838 / IFAM 1418)</name>
    <dbReference type="NCBI Taxonomy" id="582402"/>
    <lineage>
        <taxon>Bacteria</taxon>
        <taxon>Pseudomonadati</taxon>
        <taxon>Pseudomonadota</taxon>
        <taxon>Alphaproteobacteria</taxon>
        <taxon>Hyphomonadales</taxon>
        <taxon>Hyphomonadaceae</taxon>
        <taxon>Hirschia</taxon>
    </lineage>
</organism>
<feature type="transmembrane region" description="Helical" evidence="1">
    <location>
        <begin position="12"/>
        <end position="31"/>
    </location>
</feature>
<keyword evidence="1" id="KW-0472">Membrane</keyword>
<name>C6XS40_HIRBI</name>
<feature type="transmembrane region" description="Helical" evidence="1">
    <location>
        <begin position="165"/>
        <end position="183"/>
    </location>
</feature>
<reference evidence="3" key="1">
    <citation type="journal article" date="2011" name="J. Bacteriol.">
        <title>Genome sequences of eight morphologically diverse alphaproteobacteria.</title>
        <authorList>
            <consortium name="US DOE Joint Genome Institute"/>
            <person name="Brown P.J."/>
            <person name="Kysela D.T."/>
            <person name="Buechlein A."/>
            <person name="Hemmerich C."/>
            <person name="Brun Y.V."/>
        </authorList>
    </citation>
    <scope>NUCLEOTIDE SEQUENCE [LARGE SCALE GENOMIC DNA]</scope>
    <source>
        <strain evidence="3">ATCC 49814 / DSM 5838 / IFAM 1418</strain>
        <plasmid evidence="3">pHbal01</plasmid>
    </source>
</reference>
<evidence type="ECO:0000313" key="2">
    <source>
        <dbReference type="EMBL" id="ACT60881.1"/>
    </source>
</evidence>
<evidence type="ECO:0008006" key="4">
    <source>
        <dbReference type="Google" id="ProtNLM"/>
    </source>
</evidence>
<dbReference type="OrthoDB" id="4063533at1224"/>
<dbReference type="KEGG" id="hba:Hbal_3214"/>
<dbReference type="HOGENOM" id="CLU_421973_0_0_5"/>